<evidence type="ECO:0000256" key="2">
    <source>
        <dbReference type="HAMAP-Rule" id="MF_00171"/>
    </source>
</evidence>
<gene>
    <name evidence="2" type="primary">truA</name>
    <name evidence="7" type="ORF">GAH_00278</name>
</gene>
<sequence>MLRVAFKLAYFGWNYHGSQYQPHVPTVDGELFRAFERMGINARERRYRTAGRTDAGVSALGNVFALDLDTFDPWMVRVLNSHLPEDITVWAYRVVDDDFDPRRNAVSRLYQYVMLDEGYDVETMDEAARMLVGKHDFSGFAKNCRPCVREIYVSKVEKDGELLIYTVEGNAFAWNMVRKIVTALKIAGREKSPEIVERVLSGEQIPLTPASPYGLILKDVRYSFDFEVEEKGLATLRERIAENFRKFAQLYGVFRILSDF</sequence>
<dbReference type="InterPro" id="IPR020094">
    <property type="entry name" value="TruA/RsuA/RluB/E/F_N"/>
</dbReference>
<dbReference type="OrthoDB" id="25720at2157"/>
<evidence type="ECO:0000313" key="8">
    <source>
        <dbReference type="Proteomes" id="UP000034723"/>
    </source>
</evidence>
<accession>A0A0F7IHY4</accession>
<dbReference type="PIRSF" id="PIRSF001430">
    <property type="entry name" value="tRNA_psdUrid_synth"/>
    <property type="match status" value="1"/>
</dbReference>
<comment type="similarity">
    <text evidence="2 5">Belongs to the tRNA pseudouridine synthase TruA family.</text>
</comment>
<evidence type="ECO:0000256" key="5">
    <source>
        <dbReference type="RuleBase" id="RU003792"/>
    </source>
</evidence>
<dbReference type="GeneID" id="24802864"/>
<dbReference type="InterPro" id="IPR020103">
    <property type="entry name" value="PsdUridine_synth_cat_dom_sf"/>
</dbReference>
<dbReference type="KEGG" id="gah:GAH_00278"/>
<dbReference type="PATRIC" id="fig|113653.22.peg.277"/>
<keyword evidence="2 5" id="KW-0819">tRNA processing</keyword>
<dbReference type="AlphaFoldDB" id="A0A0F7IHY4"/>
<dbReference type="EC" id="5.4.99.12" evidence="2"/>
<dbReference type="GO" id="GO:0031119">
    <property type="term" value="P:tRNA pseudouridine synthesis"/>
    <property type="evidence" value="ECO:0007669"/>
    <property type="project" value="UniProtKB-UniRule"/>
</dbReference>
<dbReference type="EMBL" id="CP011267">
    <property type="protein sequence ID" value="AKG92368.1"/>
    <property type="molecule type" value="Genomic_DNA"/>
</dbReference>
<dbReference type="Gene3D" id="3.30.70.580">
    <property type="entry name" value="Pseudouridine synthase I, catalytic domain, N-terminal subdomain"/>
    <property type="match status" value="1"/>
</dbReference>
<keyword evidence="1 2" id="KW-0413">Isomerase</keyword>
<protein>
    <recommendedName>
        <fullName evidence="2">tRNA pseudouridine synthase A</fullName>
        <ecNumber evidence="2">5.4.99.12</ecNumber>
    </recommendedName>
    <alternativeName>
        <fullName evidence="2">tRNA pseudouridine(38-40) synthase</fullName>
    </alternativeName>
    <alternativeName>
        <fullName evidence="2">tRNA pseudouridylate synthase I</fullName>
    </alternativeName>
    <alternativeName>
        <fullName evidence="2">tRNA-uridine isomerase I</fullName>
    </alternativeName>
</protein>
<dbReference type="FunCoup" id="A0A0F7IHY4">
    <property type="interactions" value="183"/>
</dbReference>
<dbReference type="GO" id="GO:0003723">
    <property type="term" value="F:RNA binding"/>
    <property type="evidence" value="ECO:0007669"/>
    <property type="project" value="InterPro"/>
</dbReference>
<dbReference type="SUPFAM" id="SSF55120">
    <property type="entry name" value="Pseudouridine synthase"/>
    <property type="match status" value="1"/>
</dbReference>
<dbReference type="PANTHER" id="PTHR11142:SF0">
    <property type="entry name" value="TRNA PSEUDOURIDINE SYNTHASE-LIKE 1"/>
    <property type="match status" value="1"/>
</dbReference>
<dbReference type="InterPro" id="IPR001406">
    <property type="entry name" value="PsdUridine_synth_TruA"/>
</dbReference>
<dbReference type="GO" id="GO:0160147">
    <property type="term" value="F:tRNA pseudouridine(38-40) synthase activity"/>
    <property type="evidence" value="ECO:0007669"/>
    <property type="project" value="UniProtKB-EC"/>
</dbReference>
<evidence type="ECO:0000259" key="6">
    <source>
        <dbReference type="Pfam" id="PF01416"/>
    </source>
</evidence>
<dbReference type="InParanoid" id="A0A0F7IHY4"/>
<keyword evidence="8" id="KW-1185">Reference proteome</keyword>
<evidence type="ECO:0000313" key="7">
    <source>
        <dbReference type="EMBL" id="AKG92368.1"/>
    </source>
</evidence>
<feature type="binding site" evidence="2 4">
    <location>
        <position position="110"/>
    </location>
    <ligand>
        <name>substrate</name>
    </ligand>
</feature>
<organism evidence="7 8">
    <name type="scientific">Geoglobus ahangari</name>
    <dbReference type="NCBI Taxonomy" id="113653"/>
    <lineage>
        <taxon>Archaea</taxon>
        <taxon>Methanobacteriati</taxon>
        <taxon>Methanobacteriota</taxon>
        <taxon>Archaeoglobi</taxon>
        <taxon>Archaeoglobales</taxon>
        <taxon>Archaeoglobaceae</taxon>
        <taxon>Geoglobus</taxon>
    </lineage>
</organism>
<dbReference type="InterPro" id="IPR020097">
    <property type="entry name" value="PsdUridine_synth_TruA_a/b_dom"/>
</dbReference>
<dbReference type="NCBIfam" id="TIGR00071">
    <property type="entry name" value="hisT_truA"/>
    <property type="match status" value="1"/>
</dbReference>
<dbReference type="Proteomes" id="UP000034723">
    <property type="component" value="Chromosome"/>
</dbReference>
<feature type="active site" description="Nucleophile" evidence="2 3">
    <location>
        <position position="54"/>
    </location>
</feature>
<evidence type="ECO:0000256" key="3">
    <source>
        <dbReference type="PIRSR" id="PIRSR001430-1"/>
    </source>
</evidence>
<comment type="function">
    <text evidence="2">Formation of pseudouridine at positions 38, 39 and 40 in the anticodon stem and loop of transfer RNAs.</text>
</comment>
<evidence type="ECO:0000256" key="4">
    <source>
        <dbReference type="PIRSR" id="PIRSR001430-2"/>
    </source>
</evidence>
<reference evidence="7 8" key="1">
    <citation type="submission" date="2015-04" db="EMBL/GenBank/DDBJ databases">
        <title>The complete genome sequence of the hyperthermophilic, obligate iron-reducing archaeon Geoglobus ahangari strain 234T.</title>
        <authorList>
            <person name="Manzella M.P."/>
            <person name="Holmes D.E."/>
            <person name="Rocheleau J.M."/>
            <person name="Chung A."/>
            <person name="Reguera G."/>
            <person name="Kashefi K."/>
        </authorList>
    </citation>
    <scope>NUCLEOTIDE SEQUENCE [LARGE SCALE GENOMIC DNA]</scope>
    <source>
        <strain evidence="7 8">234</strain>
    </source>
</reference>
<dbReference type="HAMAP" id="MF_00171">
    <property type="entry name" value="TruA"/>
    <property type="match status" value="1"/>
</dbReference>
<feature type="domain" description="Pseudouridine synthase I TruA alpha/beta" evidence="6">
    <location>
        <begin position="127"/>
        <end position="223"/>
    </location>
</feature>
<name>A0A0F7IHY4_9EURY</name>
<dbReference type="RefSeq" id="WP_052747711.1">
    <property type="nucleotide sequence ID" value="NZ_CP011267.1"/>
</dbReference>
<dbReference type="Pfam" id="PF01416">
    <property type="entry name" value="PseudoU_synth_1"/>
    <property type="match status" value="1"/>
</dbReference>
<comment type="catalytic activity">
    <reaction evidence="2 5">
        <text>uridine(38/39/40) in tRNA = pseudouridine(38/39/40) in tRNA</text>
        <dbReference type="Rhea" id="RHEA:22376"/>
        <dbReference type="Rhea" id="RHEA-COMP:10085"/>
        <dbReference type="Rhea" id="RHEA-COMP:10087"/>
        <dbReference type="ChEBI" id="CHEBI:65314"/>
        <dbReference type="ChEBI" id="CHEBI:65315"/>
        <dbReference type="EC" id="5.4.99.12"/>
    </reaction>
</comment>
<evidence type="ECO:0000256" key="1">
    <source>
        <dbReference type="ARBA" id="ARBA00023235"/>
    </source>
</evidence>
<dbReference type="PANTHER" id="PTHR11142">
    <property type="entry name" value="PSEUDOURIDYLATE SYNTHASE"/>
    <property type="match status" value="1"/>
</dbReference>
<dbReference type="HOGENOM" id="CLU_014673_4_2_2"/>
<comment type="caution">
    <text evidence="2">Lacks conserved residue(s) required for the propagation of feature annotation.</text>
</comment>
<dbReference type="STRING" id="113653.GAH_00278"/>
<proteinExistence type="inferred from homology"/>